<keyword evidence="4" id="KW-1185">Reference proteome</keyword>
<feature type="non-terminal residue" evidence="3">
    <location>
        <position position="1"/>
    </location>
</feature>
<proteinExistence type="predicted"/>
<comment type="caution">
    <text evidence="3">The sequence shown here is derived from an EMBL/GenBank/DDBJ whole genome shotgun (WGS) entry which is preliminary data.</text>
</comment>
<feature type="region of interest" description="Disordered" evidence="1">
    <location>
        <begin position="64"/>
        <end position="91"/>
    </location>
</feature>
<organism evidence="3 4">
    <name type="scientific">Reticulomyxa filosa</name>
    <dbReference type="NCBI Taxonomy" id="46433"/>
    <lineage>
        <taxon>Eukaryota</taxon>
        <taxon>Sar</taxon>
        <taxon>Rhizaria</taxon>
        <taxon>Retaria</taxon>
        <taxon>Foraminifera</taxon>
        <taxon>Monothalamids</taxon>
        <taxon>Reticulomyxidae</taxon>
        <taxon>Reticulomyxa</taxon>
    </lineage>
</organism>
<reference evidence="3 4" key="1">
    <citation type="journal article" date="2013" name="Curr. Biol.">
        <title>The Genome of the Foraminiferan Reticulomyxa filosa.</title>
        <authorList>
            <person name="Glockner G."/>
            <person name="Hulsmann N."/>
            <person name="Schleicher M."/>
            <person name="Noegel A.A."/>
            <person name="Eichinger L."/>
            <person name="Gallinger C."/>
            <person name="Pawlowski J."/>
            <person name="Sierra R."/>
            <person name="Euteneuer U."/>
            <person name="Pillet L."/>
            <person name="Moustafa A."/>
            <person name="Platzer M."/>
            <person name="Groth M."/>
            <person name="Szafranski K."/>
            <person name="Schliwa M."/>
        </authorList>
    </citation>
    <scope>NUCLEOTIDE SEQUENCE [LARGE SCALE GENOMIC DNA]</scope>
</reference>
<accession>X6L7T3</accession>
<feature type="non-terminal residue" evidence="3">
    <location>
        <position position="139"/>
    </location>
</feature>
<protein>
    <recommendedName>
        <fullName evidence="2">BACK domain-containing protein</fullName>
    </recommendedName>
</protein>
<dbReference type="EMBL" id="ASPP01048050">
    <property type="protein sequence ID" value="ETN97967.1"/>
    <property type="molecule type" value="Genomic_DNA"/>
</dbReference>
<dbReference type="Pfam" id="PF07707">
    <property type="entry name" value="BACK"/>
    <property type="match status" value="1"/>
</dbReference>
<dbReference type="AlphaFoldDB" id="X6L7T3"/>
<sequence>SLLEITCNALTRKFKKPSRAILQGLCELLSKEAMIKLLTKDEFNVKEELIFEMVVYWVQLHARRSSGQADVDEKGASEEKTDESSGKKAQRSGVNRFLRYLSLSPSSLNEEDDKQKTLLQAIPLTNTDIVSPSSTGPSL</sequence>
<feature type="compositionally biased region" description="Basic and acidic residues" evidence="1">
    <location>
        <begin position="71"/>
        <end position="86"/>
    </location>
</feature>
<evidence type="ECO:0000313" key="4">
    <source>
        <dbReference type="Proteomes" id="UP000023152"/>
    </source>
</evidence>
<evidence type="ECO:0000313" key="3">
    <source>
        <dbReference type="EMBL" id="ETN97967.1"/>
    </source>
</evidence>
<feature type="domain" description="BACK" evidence="2">
    <location>
        <begin position="29"/>
        <end position="63"/>
    </location>
</feature>
<dbReference type="InterPro" id="IPR011705">
    <property type="entry name" value="BACK"/>
</dbReference>
<evidence type="ECO:0000259" key="2">
    <source>
        <dbReference type="Pfam" id="PF07707"/>
    </source>
</evidence>
<gene>
    <name evidence="3" type="ORF">RFI_39555</name>
</gene>
<dbReference type="Proteomes" id="UP000023152">
    <property type="component" value="Unassembled WGS sequence"/>
</dbReference>
<evidence type="ECO:0000256" key="1">
    <source>
        <dbReference type="SAM" id="MobiDB-lite"/>
    </source>
</evidence>
<name>X6L7T3_RETFI</name>